<keyword evidence="7" id="KW-1185">Reference proteome</keyword>
<comment type="similarity">
    <text evidence="1">Belongs to the aspartyl/asparaginyl beta-hydroxylase family.</text>
</comment>
<dbReference type="RefSeq" id="WP_202859133.1">
    <property type="nucleotide sequence ID" value="NZ_JAEUGD010000067.1"/>
</dbReference>
<proteinExistence type="inferred from homology"/>
<name>A0A937KGM6_9BACT</name>
<dbReference type="PANTHER" id="PTHR46332">
    <property type="entry name" value="ASPARTATE BETA-HYDROXYLASE DOMAIN-CONTAINING PROTEIN 2"/>
    <property type="match status" value="1"/>
</dbReference>
<evidence type="ECO:0000313" key="7">
    <source>
        <dbReference type="Proteomes" id="UP000614216"/>
    </source>
</evidence>
<organism evidence="6 7">
    <name type="scientific">Fulvivirga marina</name>
    <dbReference type="NCBI Taxonomy" id="2494733"/>
    <lineage>
        <taxon>Bacteria</taxon>
        <taxon>Pseudomonadati</taxon>
        <taxon>Bacteroidota</taxon>
        <taxon>Cytophagia</taxon>
        <taxon>Cytophagales</taxon>
        <taxon>Fulvivirgaceae</taxon>
        <taxon>Fulvivirga</taxon>
    </lineage>
</organism>
<dbReference type="Pfam" id="PF05118">
    <property type="entry name" value="Asp_Arg_Hydrox"/>
    <property type="match status" value="1"/>
</dbReference>
<gene>
    <name evidence="6" type="ORF">JMN32_24960</name>
</gene>
<evidence type="ECO:0000256" key="1">
    <source>
        <dbReference type="ARBA" id="ARBA00007730"/>
    </source>
</evidence>
<dbReference type="Gene3D" id="2.60.120.330">
    <property type="entry name" value="B-lactam Antibiotic, Isopenicillin N Synthase, Chain"/>
    <property type="match status" value="1"/>
</dbReference>
<feature type="transmembrane region" description="Helical" evidence="4">
    <location>
        <begin position="247"/>
        <end position="265"/>
    </location>
</feature>
<reference evidence="6" key="1">
    <citation type="submission" date="2021-01" db="EMBL/GenBank/DDBJ databases">
        <title>Fulvivirga kasyanovii gen. nov., sp nov., a novel member of the phylum Bacteroidetes isolated from seawater in a mussel farm.</title>
        <authorList>
            <person name="Zhao L.-H."/>
            <person name="Wang Z.-J."/>
        </authorList>
    </citation>
    <scope>NUCLEOTIDE SEQUENCE</scope>
    <source>
        <strain evidence="6">29W222</strain>
    </source>
</reference>
<dbReference type="InterPro" id="IPR027443">
    <property type="entry name" value="IPNS-like_sf"/>
</dbReference>
<keyword evidence="4" id="KW-1133">Transmembrane helix</keyword>
<keyword evidence="4" id="KW-0472">Membrane</keyword>
<evidence type="ECO:0000256" key="3">
    <source>
        <dbReference type="ARBA" id="ARBA00023002"/>
    </source>
</evidence>
<feature type="domain" description="Aspartyl/asparaginy/proline hydroxylase" evidence="5">
    <location>
        <begin position="54"/>
        <end position="208"/>
    </location>
</feature>
<dbReference type="SUPFAM" id="SSF51197">
    <property type="entry name" value="Clavaminate synthase-like"/>
    <property type="match status" value="1"/>
</dbReference>
<sequence>MYIDTPEVATKKQKEEIRRNPDAEPWYSIFGGRYQGDHPPFYNREQLPWTKMLEDNWKIIRDELLGLIEEHPDRLQPYKINKSMSFPPKRWKTMGLIFWNMKNHNNCNRCPQTMKILKSLPGCTSASLSILEPQSNINPHQGDTDAVIRCHMGLSIPGTLPDCGFQVDNDIRAWEEGKTLPFCDARTHTAWNHTSERRYIMILDVMRPEFSNRKNEICAHVLASAAVQMLYQKYDFLRRRKRYIKKMIYHFVRAVMFIYLPFQRISLKRQPK</sequence>
<dbReference type="GO" id="GO:0016020">
    <property type="term" value="C:membrane"/>
    <property type="evidence" value="ECO:0007669"/>
    <property type="project" value="TreeGrafter"/>
</dbReference>
<keyword evidence="3" id="KW-0560">Oxidoreductase</keyword>
<dbReference type="InterPro" id="IPR007803">
    <property type="entry name" value="Asp/Arg/Pro-Hydrxlase"/>
</dbReference>
<protein>
    <submittedName>
        <fullName evidence="6">Aspartyl/asparaginyl beta-hydroxylase domain-containing protein</fullName>
    </submittedName>
</protein>
<keyword evidence="4" id="KW-0812">Transmembrane</keyword>
<dbReference type="GO" id="GO:0051213">
    <property type="term" value="F:dioxygenase activity"/>
    <property type="evidence" value="ECO:0007669"/>
    <property type="project" value="UniProtKB-KW"/>
</dbReference>
<dbReference type="Proteomes" id="UP000614216">
    <property type="component" value="Unassembled WGS sequence"/>
</dbReference>
<dbReference type="InterPro" id="IPR051821">
    <property type="entry name" value="Asp/Asn_beta-hydroxylase"/>
</dbReference>
<dbReference type="AlphaFoldDB" id="A0A937KGM6"/>
<comment type="caution">
    <text evidence="6">The sequence shown here is derived from an EMBL/GenBank/DDBJ whole genome shotgun (WGS) entry which is preliminary data.</text>
</comment>
<dbReference type="PANTHER" id="PTHR46332:SF5">
    <property type="entry name" value="ASPARTATE BETA-HYDROXYLASE DOMAIN CONTAINING 2"/>
    <property type="match status" value="1"/>
</dbReference>
<evidence type="ECO:0000256" key="4">
    <source>
        <dbReference type="SAM" id="Phobius"/>
    </source>
</evidence>
<dbReference type="EMBL" id="JAEUGD010000067">
    <property type="protein sequence ID" value="MBL6449585.1"/>
    <property type="molecule type" value="Genomic_DNA"/>
</dbReference>
<accession>A0A937KGM6</accession>
<evidence type="ECO:0000259" key="5">
    <source>
        <dbReference type="Pfam" id="PF05118"/>
    </source>
</evidence>
<evidence type="ECO:0000256" key="2">
    <source>
        <dbReference type="ARBA" id="ARBA00022964"/>
    </source>
</evidence>
<keyword evidence="2" id="KW-0223">Dioxygenase</keyword>
<evidence type="ECO:0000313" key="6">
    <source>
        <dbReference type="EMBL" id="MBL6449585.1"/>
    </source>
</evidence>